<sequence length="257" mass="29371">MALIQACPENQNEVIEASRKLGCSYDKYGNNQYLCLPNEEKTSLIEFCSDGVMGIQDKDPACQNINTELHCYVADPLCGPKPSPFLEESFNFYPIVYTLGGLLFFATICIIVWCRWRRNCRKENPKAANDAEMEFLQKEQLAQTVPNKTNTNTFNDESRQFNTPQEEYSRESTDGGLQTTRGSYVSALNKTWCPEHFVCHERSCGQNLLNNGFVEKDGALYCEKDYEQRFAPSCARCRNTIKEVQKINPALYNKNNI</sequence>
<keyword evidence="3" id="KW-0440">LIM domain</keyword>
<dbReference type="PANTHER" id="PTHR24214">
    <property type="entry name" value="PDZ AND LIM DOMAIN PROTEIN ZASP"/>
    <property type="match status" value="1"/>
</dbReference>
<feature type="transmembrane region" description="Helical" evidence="5">
    <location>
        <begin position="92"/>
        <end position="114"/>
    </location>
</feature>
<evidence type="ECO:0000313" key="6">
    <source>
        <dbReference type="EMBL" id="EKC25487.1"/>
    </source>
</evidence>
<protein>
    <submittedName>
        <fullName evidence="6">PDZ and LIM domain protein 5</fullName>
    </submittedName>
</protein>
<evidence type="ECO:0000256" key="2">
    <source>
        <dbReference type="ARBA" id="ARBA00022833"/>
    </source>
</evidence>
<evidence type="ECO:0000256" key="3">
    <source>
        <dbReference type="ARBA" id="ARBA00023038"/>
    </source>
</evidence>
<gene>
    <name evidence="6" type="ORF">CGI_10019365</name>
</gene>
<dbReference type="Pfam" id="PF00412">
    <property type="entry name" value="LIM"/>
    <property type="match status" value="1"/>
</dbReference>
<proteinExistence type="predicted"/>
<evidence type="ECO:0000256" key="1">
    <source>
        <dbReference type="ARBA" id="ARBA00022723"/>
    </source>
</evidence>
<evidence type="ECO:0000256" key="5">
    <source>
        <dbReference type="SAM" id="Phobius"/>
    </source>
</evidence>
<keyword evidence="5" id="KW-1133">Transmembrane helix</keyword>
<dbReference type="Gene3D" id="2.10.110.10">
    <property type="entry name" value="Cysteine Rich Protein"/>
    <property type="match status" value="1"/>
</dbReference>
<dbReference type="GO" id="GO:0005912">
    <property type="term" value="C:adherens junction"/>
    <property type="evidence" value="ECO:0007669"/>
    <property type="project" value="TreeGrafter"/>
</dbReference>
<dbReference type="HOGENOM" id="CLU_1082783_0_0_1"/>
<dbReference type="SUPFAM" id="SSF57716">
    <property type="entry name" value="Glucocorticoid receptor-like (DNA-binding domain)"/>
    <property type="match status" value="1"/>
</dbReference>
<dbReference type="EMBL" id="JH818877">
    <property type="protein sequence ID" value="EKC25487.1"/>
    <property type="molecule type" value="Genomic_DNA"/>
</dbReference>
<dbReference type="GO" id="GO:0001725">
    <property type="term" value="C:stress fiber"/>
    <property type="evidence" value="ECO:0007669"/>
    <property type="project" value="TreeGrafter"/>
</dbReference>
<keyword evidence="5" id="KW-0812">Transmembrane</keyword>
<feature type="compositionally biased region" description="Polar residues" evidence="4">
    <location>
        <begin position="147"/>
        <end position="166"/>
    </location>
</feature>
<feature type="region of interest" description="Disordered" evidence="4">
    <location>
        <begin position="147"/>
        <end position="178"/>
    </location>
</feature>
<dbReference type="GO" id="GO:0031941">
    <property type="term" value="C:filamentous actin"/>
    <property type="evidence" value="ECO:0007669"/>
    <property type="project" value="TreeGrafter"/>
</dbReference>
<evidence type="ECO:0000256" key="4">
    <source>
        <dbReference type="SAM" id="MobiDB-lite"/>
    </source>
</evidence>
<dbReference type="GO" id="GO:0030018">
    <property type="term" value="C:Z disc"/>
    <property type="evidence" value="ECO:0007669"/>
    <property type="project" value="TreeGrafter"/>
</dbReference>
<name>K1PN96_MAGGI</name>
<dbReference type="GO" id="GO:0046872">
    <property type="term" value="F:metal ion binding"/>
    <property type="evidence" value="ECO:0007669"/>
    <property type="project" value="UniProtKB-KW"/>
</dbReference>
<dbReference type="GO" id="GO:0003779">
    <property type="term" value="F:actin binding"/>
    <property type="evidence" value="ECO:0007669"/>
    <property type="project" value="TreeGrafter"/>
</dbReference>
<dbReference type="SMART" id="SM00132">
    <property type="entry name" value="LIM"/>
    <property type="match status" value="1"/>
</dbReference>
<dbReference type="InterPro" id="IPR050604">
    <property type="entry name" value="PDZ-LIM_domain"/>
</dbReference>
<dbReference type="AlphaFoldDB" id="K1PN96"/>
<accession>K1PN96</accession>
<keyword evidence="5" id="KW-0472">Membrane</keyword>
<dbReference type="GO" id="GO:0061061">
    <property type="term" value="P:muscle structure development"/>
    <property type="evidence" value="ECO:0007669"/>
    <property type="project" value="TreeGrafter"/>
</dbReference>
<dbReference type="GO" id="GO:0030036">
    <property type="term" value="P:actin cytoskeleton organization"/>
    <property type="evidence" value="ECO:0007669"/>
    <property type="project" value="TreeGrafter"/>
</dbReference>
<dbReference type="FunFam" id="2.10.110.10:FF:000069">
    <property type="entry name" value="Uncharacterized protein, isoform Z"/>
    <property type="match status" value="1"/>
</dbReference>
<keyword evidence="2" id="KW-0862">Zinc</keyword>
<reference evidence="6" key="1">
    <citation type="journal article" date="2012" name="Nature">
        <title>The oyster genome reveals stress adaptation and complexity of shell formation.</title>
        <authorList>
            <person name="Zhang G."/>
            <person name="Fang X."/>
            <person name="Guo X."/>
            <person name="Li L."/>
            <person name="Luo R."/>
            <person name="Xu F."/>
            <person name="Yang P."/>
            <person name="Zhang L."/>
            <person name="Wang X."/>
            <person name="Qi H."/>
            <person name="Xiong Z."/>
            <person name="Que H."/>
            <person name="Xie Y."/>
            <person name="Holland P.W."/>
            <person name="Paps J."/>
            <person name="Zhu Y."/>
            <person name="Wu F."/>
            <person name="Chen Y."/>
            <person name="Wang J."/>
            <person name="Peng C."/>
            <person name="Meng J."/>
            <person name="Yang L."/>
            <person name="Liu J."/>
            <person name="Wen B."/>
            <person name="Zhang N."/>
            <person name="Huang Z."/>
            <person name="Zhu Q."/>
            <person name="Feng Y."/>
            <person name="Mount A."/>
            <person name="Hedgecock D."/>
            <person name="Xu Z."/>
            <person name="Liu Y."/>
            <person name="Domazet-Loso T."/>
            <person name="Du Y."/>
            <person name="Sun X."/>
            <person name="Zhang S."/>
            <person name="Liu B."/>
            <person name="Cheng P."/>
            <person name="Jiang X."/>
            <person name="Li J."/>
            <person name="Fan D."/>
            <person name="Wang W."/>
            <person name="Fu W."/>
            <person name="Wang T."/>
            <person name="Wang B."/>
            <person name="Zhang J."/>
            <person name="Peng Z."/>
            <person name="Li Y."/>
            <person name="Li N."/>
            <person name="Wang J."/>
            <person name="Chen M."/>
            <person name="He Y."/>
            <person name="Tan F."/>
            <person name="Song X."/>
            <person name="Zheng Q."/>
            <person name="Huang R."/>
            <person name="Yang H."/>
            <person name="Du X."/>
            <person name="Chen L."/>
            <person name="Yang M."/>
            <person name="Gaffney P.M."/>
            <person name="Wang S."/>
            <person name="Luo L."/>
            <person name="She Z."/>
            <person name="Ming Y."/>
            <person name="Huang W."/>
            <person name="Zhang S."/>
            <person name="Huang B."/>
            <person name="Zhang Y."/>
            <person name="Qu T."/>
            <person name="Ni P."/>
            <person name="Miao G."/>
            <person name="Wang J."/>
            <person name="Wang Q."/>
            <person name="Steinberg C.E."/>
            <person name="Wang H."/>
            <person name="Li N."/>
            <person name="Qian L."/>
            <person name="Zhang G."/>
            <person name="Li Y."/>
            <person name="Yang H."/>
            <person name="Liu X."/>
            <person name="Wang J."/>
            <person name="Yin Y."/>
            <person name="Wang J."/>
        </authorList>
    </citation>
    <scope>NUCLEOTIDE SEQUENCE [LARGE SCALE GENOMIC DNA]</scope>
    <source>
        <strain evidence="6">05x7-T-G4-1.051#20</strain>
    </source>
</reference>
<organism evidence="6">
    <name type="scientific">Magallana gigas</name>
    <name type="common">Pacific oyster</name>
    <name type="synonym">Crassostrea gigas</name>
    <dbReference type="NCBI Taxonomy" id="29159"/>
    <lineage>
        <taxon>Eukaryota</taxon>
        <taxon>Metazoa</taxon>
        <taxon>Spiralia</taxon>
        <taxon>Lophotrochozoa</taxon>
        <taxon>Mollusca</taxon>
        <taxon>Bivalvia</taxon>
        <taxon>Autobranchia</taxon>
        <taxon>Pteriomorphia</taxon>
        <taxon>Ostreida</taxon>
        <taxon>Ostreoidea</taxon>
        <taxon>Ostreidae</taxon>
        <taxon>Magallana</taxon>
    </lineage>
</organism>
<dbReference type="InterPro" id="IPR001781">
    <property type="entry name" value="Znf_LIM"/>
</dbReference>
<dbReference type="InParanoid" id="K1PN96"/>
<dbReference type="PANTHER" id="PTHR24214:SF38">
    <property type="entry name" value="PDZ AND LIM DOMAIN PROTEIN ZASP-RELATED"/>
    <property type="match status" value="1"/>
</dbReference>
<keyword evidence="1" id="KW-0479">Metal-binding</keyword>
<dbReference type="GO" id="GO:0051371">
    <property type="term" value="F:muscle alpha-actinin binding"/>
    <property type="evidence" value="ECO:0007669"/>
    <property type="project" value="TreeGrafter"/>
</dbReference>